<reference evidence="3" key="1">
    <citation type="submission" date="2016-11" db="UniProtKB">
        <authorList>
            <consortium name="WormBaseParasite"/>
        </authorList>
    </citation>
    <scope>IDENTIFICATION</scope>
</reference>
<organism evidence="2 3">
    <name type="scientific">Meloidogyne hapla</name>
    <name type="common">Root-knot nematode worm</name>
    <dbReference type="NCBI Taxonomy" id="6305"/>
    <lineage>
        <taxon>Eukaryota</taxon>
        <taxon>Metazoa</taxon>
        <taxon>Ecdysozoa</taxon>
        <taxon>Nematoda</taxon>
        <taxon>Chromadorea</taxon>
        <taxon>Rhabditida</taxon>
        <taxon>Tylenchina</taxon>
        <taxon>Tylenchomorpha</taxon>
        <taxon>Tylenchoidea</taxon>
        <taxon>Meloidogynidae</taxon>
        <taxon>Meloidogyninae</taxon>
        <taxon>Meloidogyne</taxon>
    </lineage>
</organism>
<dbReference type="SUPFAM" id="SSF54695">
    <property type="entry name" value="POZ domain"/>
    <property type="match status" value="1"/>
</dbReference>
<dbReference type="InterPro" id="IPR008974">
    <property type="entry name" value="TRAF-like"/>
</dbReference>
<dbReference type="PROSITE" id="PS50097">
    <property type="entry name" value="BTB"/>
    <property type="match status" value="1"/>
</dbReference>
<dbReference type="AlphaFoldDB" id="A0A1I8B709"/>
<protein>
    <submittedName>
        <fullName evidence="3">BTB domain-containing protein</fullName>
    </submittedName>
</protein>
<sequence length="342" mass="39934">MSTHINVNESEFTITFEWKLKHMAKYAEKKQCDEFFTSKKFCSQRFPSILWEMRVYPNGCHRWSNVATVSQGAYVSLFAVKNPQTTKFCIYALDAKGVRVDISSRNEELDFRKYAESSKFSMNNIKRAELLEGSLLLYCEIEFLPSNLKREHDEIDVDYSPANKSQNLLIKMFRLGTLADCVIKIDNQKINVHRCVMAQNSKVFHRMLEQKGMVEAQKGEINIVDSSFECFNAMLEYFYSGEINKNILEKFAEELFILADKYEVLQLREICERFISLKINSTNFAKRIRYAQTHGLPQVEKACVNYISTNKKTFLVSNEWKEFKLNNKDMANKLLEYVALDS</sequence>
<proteinExistence type="predicted"/>
<evidence type="ECO:0000313" key="2">
    <source>
        <dbReference type="Proteomes" id="UP000095281"/>
    </source>
</evidence>
<dbReference type="CDD" id="cd18186">
    <property type="entry name" value="BTB_POZ_ZBTB_KLHL-like"/>
    <property type="match status" value="1"/>
</dbReference>
<dbReference type="Pfam" id="PF00651">
    <property type="entry name" value="BTB"/>
    <property type="match status" value="1"/>
</dbReference>
<evidence type="ECO:0000259" key="1">
    <source>
        <dbReference type="PROSITE" id="PS50097"/>
    </source>
</evidence>
<dbReference type="InterPro" id="IPR011333">
    <property type="entry name" value="SKP1/BTB/POZ_sf"/>
</dbReference>
<evidence type="ECO:0000313" key="3">
    <source>
        <dbReference type="WBParaSite" id="MhA1_Contig150.frz3.gene5"/>
    </source>
</evidence>
<dbReference type="WBParaSite" id="MhA1_Contig150.frz3.gene5">
    <property type="protein sequence ID" value="MhA1_Contig150.frz3.gene5"/>
    <property type="gene ID" value="MhA1_Contig150.frz3.gene5"/>
</dbReference>
<dbReference type="PANTHER" id="PTHR24413">
    <property type="entry name" value="SPECKLE-TYPE POZ PROTEIN"/>
    <property type="match status" value="1"/>
</dbReference>
<dbReference type="SMART" id="SM00225">
    <property type="entry name" value="BTB"/>
    <property type="match status" value="1"/>
</dbReference>
<dbReference type="InterPro" id="IPR000210">
    <property type="entry name" value="BTB/POZ_dom"/>
</dbReference>
<feature type="domain" description="BTB" evidence="1">
    <location>
        <begin position="179"/>
        <end position="247"/>
    </location>
</feature>
<dbReference type="Gene3D" id="3.30.710.10">
    <property type="entry name" value="Potassium Channel Kv1.1, Chain A"/>
    <property type="match status" value="1"/>
</dbReference>
<dbReference type="Proteomes" id="UP000095281">
    <property type="component" value="Unplaced"/>
</dbReference>
<dbReference type="SUPFAM" id="SSF49599">
    <property type="entry name" value="TRAF domain-like"/>
    <property type="match status" value="1"/>
</dbReference>
<keyword evidence="2" id="KW-1185">Reference proteome</keyword>
<dbReference type="Gene3D" id="2.60.210.10">
    <property type="entry name" value="Apoptosis, Tumor Necrosis Factor Receptor Associated Protein 2, Chain A"/>
    <property type="match status" value="1"/>
</dbReference>
<accession>A0A1I8B709</accession>
<dbReference type="OMA" id="FLYCTSQ"/>
<name>A0A1I8B709_MELHA</name>